<dbReference type="Gene3D" id="3.40.50.1820">
    <property type="entry name" value="alpha/beta hydrolase"/>
    <property type="match status" value="1"/>
</dbReference>
<feature type="transmembrane region" description="Helical" evidence="1">
    <location>
        <begin position="85"/>
        <end position="105"/>
    </location>
</feature>
<organism evidence="3 4">
    <name type="scientific">Datura stramonium</name>
    <name type="common">Jimsonweed</name>
    <name type="synonym">Common thornapple</name>
    <dbReference type="NCBI Taxonomy" id="4076"/>
    <lineage>
        <taxon>Eukaryota</taxon>
        <taxon>Viridiplantae</taxon>
        <taxon>Streptophyta</taxon>
        <taxon>Embryophyta</taxon>
        <taxon>Tracheophyta</taxon>
        <taxon>Spermatophyta</taxon>
        <taxon>Magnoliopsida</taxon>
        <taxon>eudicotyledons</taxon>
        <taxon>Gunneridae</taxon>
        <taxon>Pentapetalae</taxon>
        <taxon>asterids</taxon>
        <taxon>lamiids</taxon>
        <taxon>Solanales</taxon>
        <taxon>Solanaceae</taxon>
        <taxon>Solanoideae</taxon>
        <taxon>Datureae</taxon>
        <taxon>Datura</taxon>
    </lineage>
</organism>
<proteinExistence type="predicted"/>
<dbReference type="Pfam" id="PF00561">
    <property type="entry name" value="Abhydrolase_1"/>
    <property type="match status" value="1"/>
</dbReference>
<evidence type="ECO:0000259" key="2">
    <source>
        <dbReference type="Pfam" id="PF00561"/>
    </source>
</evidence>
<dbReference type="SUPFAM" id="SSF53474">
    <property type="entry name" value="alpha/beta-Hydrolases"/>
    <property type="match status" value="1"/>
</dbReference>
<keyword evidence="1" id="KW-0812">Transmembrane</keyword>
<accession>A0ABS8SLF7</accession>
<keyword evidence="4" id="KW-1185">Reference proteome</keyword>
<name>A0ABS8SLF7_DATST</name>
<dbReference type="EMBL" id="JACEIK010000603">
    <property type="protein sequence ID" value="MCD7459706.1"/>
    <property type="molecule type" value="Genomic_DNA"/>
</dbReference>
<dbReference type="InterPro" id="IPR000073">
    <property type="entry name" value="AB_hydrolase_1"/>
</dbReference>
<dbReference type="InterPro" id="IPR029058">
    <property type="entry name" value="AB_hydrolase_fold"/>
</dbReference>
<dbReference type="PANTHER" id="PTHR45763">
    <property type="entry name" value="HYDROLASE, ALPHA/BETA FOLD FAMILY PROTEIN, EXPRESSED-RELATED"/>
    <property type="match status" value="1"/>
</dbReference>
<protein>
    <recommendedName>
        <fullName evidence="2">AB hydrolase-1 domain-containing protein</fullName>
    </recommendedName>
</protein>
<feature type="domain" description="AB hydrolase-1" evidence="2">
    <location>
        <begin position="151"/>
        <end position="410"/>
    </location>
</feature>
<sequence>MENMESNPHEIINLGEEQCDNKERAIVVAEEEADIVDMENVESYPHETSNAGEVQSNNKEREVVLIHSMDEEVPIAILNADTTVWIAQIAVAALVGFLGWAYVALIKPPPSKVCGTLNGPPVTSPRIQLRDGRYLAYKERGIDKENAKYKIIIVHGFDSSKDENLPISQDIIEEFQIYLLSFDRAGYGESDPHPKCSVKNDALDIEELANKLQLGPKFYVVGLSMGAYPVWGCLYYIPHRLAGVALVGPSANYWWTCYPTKLSKEAMNMIVPQDKRTFQIAHYAPWLFNWWMNQKWFLSLSVMEGNMAIFSKTDLEIVKQLSGAPRLGEEKITQQGKFESLYRDLIVGFGKWEFDPTQVSNPFKENEGIVHLWQGYEDRIVPRKLNQYLAEKLGWIKYHEVPDAGHFLIYNATICETILRELVNG</sequence>
<comment type="caution">
    <text evidence="3">The sequence shown here is derived from an EMBL/GenBank/DDBJ whole genome shotgun (WGS) entry which is preliminary data.</text>
</comment>
<evidence type="ECO:0000313" key="3">
    <source>
        <dbReference type="EMBL" id="MCD7459706.1"/>
    </source>
</evidence>
<reference evidence="3 4" key="1">
    <citation type="journal article" date="2021" name="BMC Genomics">
        <title>Datura genome reveals duplications of psychoactive alkaloid biosynthetic genes and high mutation rate following tissue culture.</title>
        <authorList>
            <person name="Rajewski A."/>
            <person name="Carter-House D."/>
            <person name="Stajich J."/>
            <person name="Litt A."/>
        </authorList>
    </citation>
    <scope>NUCLEOTIDE SEQUENCE [LARGE SCALE GENOMIC DNA]</scope>
    <source>
        <strain evidence="3">AR-01</strain>
    </source>
</reference>
<keyword evidence="1" id="KW-1133">Transmembrane helix</keyword>
<evidence type="ECO:0000313" key="4">
    <source>
        <dbReference type="Proteomes" id="UP000823775"/>
    </source>
</evidence>
<evidence type="ECO:0000256" key="1">
    <source>
        <dbReference type="SAM" id="Phobius"/>
    </source>
</evidence>
<dbReference type="Proteomes" id="UP000823775">
    <property type="component" value="Unassembled WGS sequence"/>
</dbReference>
<keyword evidence="1" id="KW-0472">Membrane</keyword>
<dbReference type="PANTHER" id="PTHR45763:SF21">
    <property type="entry name" value="ALPHA_BETA-HYDROLASES SUPERFAMILY PROTEIN"/>
    <property type="match status" value="1"/>
</dbReference>
<gene>
    <name evidence="3" type="ORF">HAX54_041684</name>
</gene>